<protein>
    <recommendedName>
        <fullName evidence="1">TPM domain-containing protein</fullName>
    </recommendedName>
</protein>
<organism evidence="2">
    <name type="scientific">mine drainage metagenome</name>
    <dbReference type="NCBI Taxonomy" id="410659"/>
    <lineage>
        <taxon>unclassified sequences</taxon>
        <taxon>metagenomes</taxon>
        <taxon>ecological metagenomes</taxon>
    </lineage>
</organism>
<dbReference type="AlphaFoldDB" id="A0A1J5SCV6"/>
<gene>
    <name evidence="2" type="ORF">GALL_122140</name>
</gene>
<dbReference type="InterPro" id="IPR007621">
    <property type="entry name" value="TPM_dom"/>
</dbReference>
<name>A0A1J5SCV6_9ZZZZ</name>
<dbReference type="Gene3D" id="3.10.310.50">
    <property type="match status" value="1"/>
</dbReference>
<comment type="caution">
    <text evidence="2">The sequence shown here is derived from an EMBL/GenBank/DDBJ whole genome shotgun (WGS) entry which is preliminary data.</text>
</comment>
<sequence length="230" mass="26348">MPLYKLRNLFILAFCLLLFNVAAGQNSDSSVLIKKFEVNLNLIRWKSVADSLFHIYGDSSFVILNKLTNDSAFMNSLIKNNHDRLICSAYRIPSFIKPLGWTSDYGHIFSPYEISKLDSILDKFEKLTTNEIAVLTFDSSYLKNENFDSLVTSIHNFWHVGKFEKNNGILIGISTKLRKIRISNGYGLETKLSDDETKNIIDNVIIPEFKKGNYFIGVNNAIFELMQKIK</sequence>
<evidence type="ECO:0000259" key="1">
    <source>
        <dbReference type="Pfam" id="PF04536"/>
    </source>
</evidence>
<dbReference type="PANTHER" id="PTHR30373">
    <property type="entry name" value="UPF0603 PROTEIN YGCG"/>
    <property type="match status" value="1"/>
</dbReference>
<proteinExistence type="predicted"/>
<reference evidence="2" key="1">
    <citation type="submission" date="2016-10" db="EMBL/GenBank/DDBJ databases">
        <title>Sequence of Gallionella enrichment culture.</title>
        <authorList>
            <person name="Poehlein A."/>
            <person name="Muehling M."/>
            <person name="Daniel R."/>
        </authorList>
    </citation>
    <scope>NUCLEOTIDE SEQUENCE</scope>
</reference>
<evidence type="ECO:0000313" key="2">
    <source>
        <dbReference type="EMBL" id="OIR05779.1"/>
    </source>
</evidence>
<dbReference type="PANTHER" id="PTHR30373:SF2">
    <property type="entry name" value="UPF0603 PROTEIN YGCG"/>
    <property type="match status" value="1"/>
</dbReference>
<accession>A0A1J5SCV6</accession>
<dbReference type="Pfam" id="PF04536">
    <property type="entry name" value="TPM_phosphatase"/>
    <property type="match status" value="1"/>
</dbReference>
<feature type="domain" description="TPM" evidence="1">
    <location>
        <begin position="103"/>
        <end position="227"/>
    </location>
</feature>
<dbReference type="EMBL" id="MLJW01000048">
    <property type="protein sequence ID" value="OIR05779.1"/>
    <property type="molecule type" value="Genomic_DNA"/>
</dbReference>